<dbReference type="EMBL" id="CP000246">
    <property type="protein sequence ID" value="ABG84548.1"/>
    <property type="molecule type" value="Genomic_DNA"/>
</dbReference>
<dbReference type="SMART" id="SM00793">
    <property type="entry name" value="AgrB"/>
    <property type="match status" value="1"/>
</dbReference>
<evidence type="ECO:0000256" key="6">
    <source>
        <dbReference type="ARBA" id="ARBA00022989"/>
    </source>
</evidence>
<keyword evidence="4 8" id="KW-0812">Transmembrane</keyword>
<dbReference type="GO" id="GO:0006508">
    <property type="term" value="P:proteolysis"/>
    <property type="evidence" value="ECO:0007669"/>
    <property type="project" value="UniProtKB-KW"/>
</dbReference>
<feature type="transmembrane region" description="Helical" evidence="8">
    <location>
        <begin position="56"/>
        <end position="74"/>
    </location>
</feature>
<comment type="subcellular location">
    <subcellularLocation>
        <location evidence="8">Cell membrane</location>
        <topology evidence="8">Multi-pass membrane protein</topology>
    </subcellularLocation>
</comment>
<dbReference type="RefSeq" id="WP_003455702.1">
    <property type="nucleotide sequence ID" value="NC_008261.1"/>
</dbReference>
<reference evidence="9 10" key="1">
    <citation type="journal article" date="2006" name="Genome Res.">
        <title>Skewed genomic variability in strains of the toxigenic bacterial pathogen, Clostridium perfringens.</title>
        <authorList>
            <person name="Myers G.S."/>
            <person name="Rasko D.A."/>
            <person name="Cheung J.K."/>
            <person name="Ravel J."/>
            <person name="Seshadri R."/>
            <person name="Deboy R.T."/>
            <person name="Ren Q."/>
            <person name="Varga J."/>
            <person name="Awad M.M."/>
            <person name="Brinkac L.M."/>
            <person name="Daugherty S.C."/>
            <person name="Haft D.H."/>
            <person name="Dodson R.J."/>
            <person name="Madupu R."/>
            <person name="Nelson W.C."/>
            <person name="Rosovitz M.J."/>
            <person name="Sullivan S.A."/>
            <person name="Khouri H."/>
            <person name="Dimitrov G.I."/>
            <person name="Watkins K.L."/>
            <person name="Mulligan S."/>
            <person name="Benton J."/>
            <person name="Radune D."/>
            <person name="Fisher D.J."/>
            <person name="Atkins H.S."/>
            <person name="Hiscox T."/>
            <person name="Jost B.H."/>
            <person name="Billington S.J."/>
            <person name="Songer J.G."/>
            <person name="McClane B.A."/>
            <person name="Titball R.W."/>
            <person name="Rood J.I."/>
            <person name="Melville S.B."/>
            <person name="Paulsen I.T."/>
        </authorList>
    </citation>
    <scope>NUCLEOTIDE SEQUENCE [LARGE SCALE GENOMIC DNA]</scope>
    <source>
        <strain evidence="10">ATCC 13124 / DSM 756 / JCM 1290 / NCIMB 6125 / NCTC 8237 / S 107 / Type A</strain>
    </source>
</reference>
<keyword evidence="6 8" id="KW-1133">Transmembrane helix</keyword>
<keyword evidence="2 8" id="KW-0673">Quorum sensing</keyword>
<dbReference type="GeneID" id="93002802"/>
<evidence type="ECO:0000256" key="5">
    <source>
        <dbReference type="ARBA" id="ARBA00022801"/>
    </source>
</evidence>
<dbReference type="HOGENOM" id="CLU_098969_2_1_9"/>
<dbReference type="PaxDb" id="195103-CPF_0865"/>
<dbReference type="HAMAP" id="MF_00784">
    <property type="entry name" value="AgrB"/>
    <property type="match status" value="1"/>
</dbReference>
<evidence type="ECO:0000256" key="4">
    <source>
        <dbReference type="ARBA" id="ARBA00022692"/>
    </source>
</evidence>
<protein>
    <recommendedName>
        <fullName evidence="8">Putative AgrB-like protein</fullName>
        <ecNumber evidence="8">3.4.-.-</ecNumber>
    </recommendedName>
</protein>
<keyword evidence="7 8" id="KW-0472">Membrane</keyword>
<dbReference type="GO" id="GO:0009372">
    <property type="term" value="P:quorum sensing"/>
    <property type="evidence" value="ECO:0007669"/>
    <property type="project" value="UniProtKB-UniRule"/>
</dbReference>
<sequence>MRKFLKSAIEYLAKDLDLDKELLEQIQYVVIVLTFEFIKCISVILIAGILGYFKESLIVILSMCFIKPFIGGYHEDSQLKCFIATLIITTSIIMLVTFNKLNLFSIVILNLFSIFSIYNKAPVIDSRFPLTKEHLIKKNKILSVTNSSILFLITLIFFKISWISQTITWTLLIQTLLLFNKYKREDS</sequence>
<dbReference type="STRING" id="195103.CPF_0865"/>
<evidence type="ECO:0000256" key="2">
    <source>
        <dbReference type="ARBA" id="ARBA00022654"/>
    </source>
</evidence>
<keyword evidence="5 8" id="KW-0378">Hydrolase</keyword>
<evidence type="ECO:0000256" key="8">
    <source>
        <dbReference type="HAMAP-Rule" id="MF_00784"/>
    </source>
</evidence>
<evidence type="ECO:0000256" key="7">
    <source>
        <dbReference type="ARBA" id="ARBA00023136"/>
    </source>
</evidence>
<dbReference type="KEGG" id="cpf:CPF_0865"/>
<feature type="transmembrane region" description="Helical" evidence="8">
    <location>
        <begin position="104"/>
        <end position="121"/>
    </location>
</feature>
<organism evidence="9 10">
    <name type="scientific">Clostridium perfringens (strain ATCC 13124 / DSM 756 / JCM 1290 / NCIMB 6125 / NCTC 8237 / Type A)</name>
    <dbReference type="NCBI Taxonomy" id="195103"/>
    <lineage>
        <taxon>Bacteria</taxon>
        <taxon>Bacillati</taxon>
        <taxon>Bacillota</taxon>
        <taxon>Clostridia</taxon>
        <taxon>Eubacteriales</taxon>
        <taxon>Clostridiaceae</taxon>
        <taxon>Clostridium</taxon>
    </lineage>
</organism>
<keyword evidence="10" id="KW-1185">Reference proteome</keyword>
<feature type="transmembrane region" description="Helical" evidence="8">
    <location>
        <begin position="28"/>
        <end position="50"/>
    </location>
</feature>
<dbReference type="Proteomes" id="UP000001823">
    <property type="component" value="Chromosome"/>
</dbReference>
<dbReference type="InterPro" id="IPR006741">
    <property type="entry name" value="AgrB"/>
</dbReference>
<dbReference type="GO" id="GO:0008233">
    <property type="term" value="F:peptidase activity"/>
    <property type="evidence" value="ECO:0007669"/>
    <property type="project" value="UniProtKB-UniRule"/>
</dbReference>
<feature type="transmembrane region" description="Helical" evidence="8">
    <location>
        <begin position="81"/>
        <end position="98"/>
    </location>
</feature>
<proteinExistence type="inferred from homology"/>
<keyword evidence="3 8" id="KW-0645">Protease</keyword>
<evidence type="ECO:0000313" key="9">
    <source>
        <dbReference type="EMBL" id="ABG84548.1"/>
    </source>
</evidence>
<dbReference type="GO" id="GO:0005886">
    <property type="term" value="C:plasma membrane"/>
    <property type="evidence" value="ECO:0007669"/>
    <property type="project" value="UniProtKB-SubCell"/>
</dbReference>
<name>A0A0H2YUM9_CLOP1</name>
<dbReference type="Pfam" id="PF04647">
    <property type="entry name" value="AgrB"/>
    <property type="match status" value="1"/>
</dbReference>
<comment type="function">
    <text evidence="8">May be involved in the proteolytic processing of a quorum sensing system signal molecule precursor.</text>
</comment>
<comment type="similarity">
    <text evidence="8">Belongs to the AgrB family.</text>
</comment>
<dbReference type="AlphaFoldDB" id="A0A0H2YUM9"/>
<accession>A0A0H2YUM9</accession>
<feature type="transmembrane region" description="Helical" evidence="8">
    <location>
        <begin position="141"/>
        <end position="160"/>
    </location>
</feature>
<keyword evidence="1 8" id="KW-1003">Cell membrane</keyword>
<evidence type="ECO:0000256" key="3">
    <source>
        <dbReference type="ARBA" id="ARBA00022670"/>
    </source>
</evidence>
<dbReference type="EC" id="3.4.-.-" evidence="8"/>
<gene>
    <name evidence="9" type="ordered locus">CPF_0865</name>
</gene>
<evidence type="ECO:0000313" key="10">
    <source>
        <dbReference type="Proteomes" id="UP000001823"/>
    </source>
</evidence>
<evidence type="ECO:0000256" key="1">
    <source>
        <dbReference type="ARBA" id="ARBA00022475"/>
    </source>
</evidence>
<dbReference type="eggNOG" id="COG4512">
    <property type="taxonomic scope" value="Bacteria"/>
</dbReference>